<reference evidence="2 3" key="1">
    <citation type="submission" date="2017-08" db="EMBL/GenBank/DDBJ databases">
        <title>Infants hospitalized years apart are colonized by the same room-sourced microbial strains.</title>
        <authorList>
            <person name="Brooks B."/>
            <person name="Olm M.R."/>
            <person name="Firek B.A."/>
            <person name="Baker R."/>
            <person name="Thomas B.C."/>
            <person name="Morowitz M.J."/>
            <person name="Banfield J.F."/>
        </authorList>
    </citation>
    <scope>NUCLEOTIDE SEQUENCE [LARGE SCALE GENOMIC DNA]</scope>
    <source>
        <strain evidence="2">S2_018_000_R2_101</strain>
    </source>
</reference>
<dbReference type="GO" id="GO:0016787">
    <property type="term" value="F:hydrolase activity"/>
    <property type="evidence" value="ECO:0007669"/>
    <property type="project" value="UniProtKB-KW"/>
</dbReference>
<accession>A0A2W5AD13</accession>
<dbReference type="PANTHER" id="PTHR43194">
    <property type="entry name" value="HYDROLASE ALPHA/BETA FOLD FAMILY"/>
    <property type="match status" value="1"/>
</dbReference>
<gene>
    <name evidence="2" type="ORF">DI623_01320</name>
</gene>
<dbReference type="Gene3D" id="3.40.50.1820">
    <property type="entry name" value="alpha/beta hydrolase"/>
    <property type="match status" value="1"/>
</dbReference>
<dbReference type="AlphaFoldDB" id="A0A2W5AD13"/>
<evidence type="ECO:0000313" key="2">
    <source>
        <dbReference type="EMBL" id="PZO92113.1"/>
    </source>
</evidence>
<organism evidence="2 3">
    <name type="scientific">Sphingomonas sanxanigenens</name>
    <dbReference type="NCBI Taxonomy" id="397260"/>
    <lineage>
        <taxon>Bacteria</taxon>
        <taxon>Pseudomonadati</taxon>
        <taxon>Pseudomonadota</taxon>
        <taxon>Alphaproteobacteria</taxon>
        <taxon>Sphingomonadales</taxon>
        <taxon>Sphingomonadaceae</taxon>
        <taxon>Sphingomonas</taxon>
    </lineage>
</organism>
<sequence>MIDRRYFIIGGMATAMGSAAFGAPPAGGFASRRIGVVVRGAGPDVILVHGLDSSRAVWNGTVAAISGYRWHLVQIGGFGGMAAGANASGPIVAPIAAEIARYAQWAGLDRPAVIGHSMGGTIALTQAIDQPQSLGRLMVVDMLPAPAALLGLDSATGGLFASLAMSLGGGDAGMIRSLTRTLGGGEDSDDRVTANALRELAGLDLGPRLPRIATPLTVVYAEPPADVVDPHLVAARYRSAYAAVRGVRQVGIADSGHMVMLDQPARFATAVRAFLAPA</sequence>
<dbReference type="SUPFAM" id="SSF53474">
    <property type="entry name" value="alpha/beta-Hydrolases"/>
    <property type="match status" value="1"/>
</dbReference>
<dbReference type="Proteomes" id="UP000249066">
    <property type="component" value="Unassembled WGS sequence"/>
</dbReference>
<name>A0A2W5AD13_9SPHN</name>
<dbReference type="InterPro" id="IPR000073">
    <property type="entry name" value="AB_hydrolase_1"/>
</dbReference>
<dbReference type="PANTHER" id="PTHR43194:SF5">
    <property type="entry name" value="PIMELOYL-[ACYL-CARRIER PROTEIN] METHYL ESTER ESTERASE"/>
    <property type="match status" value="1"/>
</dbReference>
<feature type="domain" description="AB hydrolase-1" evidence="1">
    <location>
        <begin position="45"/>
        <end position="269"/>
    </location>
</feature>
<evidence type="ECO:0000259" key="1">
    <source>
        <dbReference type="Pfam" id="PF12697"/>
    </source>
</evidence>
<dbReference type="PRINTS" id="PR00111">
    <property type="entry name" value="ABHYDROLASE"/>
</dbReference>
<dbReference type="InterPro" id="IPR050228">
    <property type="entry name" value="Carboxylesterase_BioH"/>
</dbReference>
<dbReference type="InterPro" id="IPR029058">
    <property type="entry name" value="AB_hydrolase_fold"/>
</dbReference>
<proteinExistence type="predicted"/>
<dbReference type="Pfam" id="PF12697">
    <property type="entry name" value="Abhydrolase_6"/>
    <property type="match status" value="1"/>
</dbReference>
<evidence type="ECO:0000313" key="3">
    <source>
        <dbReference type="Proteomes" id="UP000249066"/>
    </source>
</evidence>
<dbReference type="EMBL" id="QFNN01000002">
    <property type="protein sequence ID" value="PZO92113.1"/>
    <property type="molecule type" value="Genomic_DNA"/>
</dbReference>
<keyword evidence="2" id="KW-0378">Hydrolase</keyword>
<comment type="caution">
    <text evidence="2">The sequence shown here is derived from an EMBL/GenBank/DDBJ whole genome shotgun (WGS) entry which is preliminary data.</text>
</comment>
<protein>
    <submittedName>
        <fullName evidence="2">Alpha/beta hydrolase</fullName>
    </submittedName>
</protein>